<dbReference type="InterPro" id="IPR000399">
    <property type="entry name" value="TPP-bd_CS"/>
</dbReference>
<dbReference type="Pfam" id="PF02776">
    <property type="entry name" value="TPP_enzyme_N"/>
    <property type="match status" value="1"/>
</dbReference>
<comment type="caution">
    <text evidence="7">The sequence shown here is derived from an EMBL/GenBank/DDBJ whole genome shotgun (WGS) entry which is preliminary data.</text>
</comment>
<evidence type="ECO:0000313" key="7">
    <source>
        <dbReference type="EMBL" id="EPR72351.1"/>
    </source>
</evidence>
<dbReference type="CDD" id="cd07039">
    <property type="entry name" value="TPP_PYR_POX"/>
    <property type="match status" value="1"/>
</dbReference>
<reference evidence="7 8" key="1">
    <citation type="journal article" date="2013" name="Genome Announc.">
        <title>Draft Genome Sequence of Winogradskyella psychrotolerans RS-3T, Isolated from the Marine Transect of Kongsfjorden, Ny-Alesund, Svalbard, Arctic Ocean.</title>
        <authorList>
            <person name="Kumar Pinnaka A."/>
            <person name="Ara S."/>
            <person name="Singh A."/>
            <person name="Shivaji S."/>
        </authorList>
    </citation>
    <scope>NUCLEOTIDE SEQUENCE [LARGE SCALE GENOMIC DNA]</scope>
    <source>
        <strain evidence="7 8">RS-3</strain>
    </source>
</reference>
<dbReference type="InterPro" id="IPR047212">
    <property type="entry name" value="TPP_POXB-like"/>
</dbReference>
<protein>
    <submittedName>
        <fullName evidence="7">Pyruvate oxidase</fullName>
        <ecNumber evidence="7">1.2.5.1</ecNumber>
    </submittedName>
</protein>
<dbReference type="EMBL" id="ATMR01000124">
    <property type="protein sequence ID" value="EPR72351.1"/>
    <property type="molecule type" value="Genomic_DNA"/>
</dbReference>
<dbReference type="eggNOG" id="COG0028">
    <property type="taxonomic scope" value="Bacteria"/>
</dbReference>
<evidence type="ECO:0000259" key="5">
    <source>
        <dbReference type="Pfam" id="PF02775"/>
    </source>
</evidence>
<organism evidence="7 8">
    <name type="scientific">Winogradskyella psychrotolerans RS-3</name>
    <dbReference type="NCBI Taxonomy" id="641526"/>
    <lineage>
        <taxon>Bacteria</taxon>
        <taxon>Pseudomonadati</taxon>
        <taxon>Bacteroidota</taxon>
        <taxon>Flavobacteriia</taxon>
        <taxon>Flavobacteriales</taxon>
        <taxon>Flavobacteriaceae</taxon>
        <taxon>Winogradskyella</taxon>
    </lineage>
</organism>
<evidence type="ECO:0000256" key="2">
    <source>
        <dbReference type="ARBA" id="ARBA00023052"/>
    </source>
</evidence>
<evidence type="ECO:0000256" key="1">
    <source>
        <dbReference type="ARBA" id="ARBA00007812"/>
    </source>
</evidence>
<feature type="domain" description="Thiamine pyrophosphate enzyme TPP-binding" evidence="5">
    <location>
        <begin position="382"/>
        <end position="528"/>
    </location>
</feature>
<dbReference type="AlphaFoldDB" id="S7VQT2"/>
<dbReference type="PROSITE" id="PS00187">
    <property type="entry name" value="TPP_ENZYMES"/>
    <property type="match status" value="1"/>
</dbReference>
<dbReference type="OrthoDB" id="4494979at2"/>
<dbReference type="CDD" id="cd02014">
    <property type="entry name" value="TPP_POX"/>
    <property type="match status" value="1"/>
</dbReference>
<gene>
    <name evidence="7" type="ORF">ADIWIN_2521</name>
</gene>
<dbReference type="GO" id="GO:0000287">
    <property type="term" value="F:magnesium ion binding"/>
    <property type="evidence" value="ECO:0007669"/>
    <property type="project" value="InterPro"/>
</dbReference>
<dbReference type="Pfam" id="PF00205">
    <property type="entry name" value="TPP_enzyme_M"/>
    <property type="match status" value="1"/>
</dbReference>
<dbReference type="Pfam" id="PF02775">
    <property type="entry name" value="TPP_enzyme_C"/>
    <property type="match status" value="1"/>
</dbReference>
<dbReference type="PATRIC" id="fig|641526.4.peg.2502"/>
<dbReference type="RefSeq" id="WP_020897426.1">
    <property type="nucleotide sequence ID" value="NZ_ATMR01000124.1"/>
</dbReference>
<dbReference type="GO" id="GO:0030976">
    <property type="term" value="F:thiamine pyrophosphate binding"/>
    <property type="evidence" value="ECO:0007669"/>
    <property type="project" value="InterPro"/>
</dbReference>
<dbReference type="InterPro" id="IPR011766">
    <property type="entry name" value="TPP_enzyme_TPP-bd"/>
</dbReference>
<keyword evidence="7" id="KW-0670">Pyruvate</keyword>
<comment type="similarity">
    <text evidence="1 3">Belongs to the TPP enzyme family.</text>
</comment>
<sequence>MSKNVSEQLLEILIATGVKNIYGVTGDALNFFVKAIEKRDDVNWIGFKHEGNASFAAFGDSESTGSLAVCAGTVGPGALHLINGLYNAKKARTPVIAITGQVPQIQQGTNYFQEVDLTKVYDDVCDYQAIIKTPEMAPRVILRAIQIAVSRKTVCRIELPADVAGMEAENEQMLRPIYNSDAILMPGNDSIKKAVEAINNAKTVAILAGHGCREARSEILELSRKLKAPITHTLKATDIFDHDTENTVGLTGLIGNPTGYNAVMKCDLLLMLATDFPYTDFLPHDTETIQVDIREENIGNRTSVNIGVHSDVNTFVKAITPLVEEKTDYLFLSTLNEKFTKWKKSKLEEASPDRNNEPLHPQIFTRYINEYASDDAIFTVETGTSAIWAAHHISFHTNRRIMGSFNHGSMAVGLPAAMGASMANPGREVWCISGDGAFNMAMQDFITAVRYNLPVKILILNNSQLSFVKLEMEEVGLAPALDALEQQNVNFADYARLCGGEGVRVEKAKDIENAIKMAKVSTKPFIIDAVVSSGDLSLPPHIGLKEAVGFGTSKLKEVSQIISGDADQWDNLKKNLRPFSINILTF</sequence>
<dbReference type="Proteomes" id="UP000014962">
    <property type="component" value="Unassembled WGS sequence"/>
</dbReference>
<dbReference type="InterPro" id="IPR047211">
    <property type="entry name" value="POXB-like"/>
</dbReference>
<dbReference type="SUPFAM" id="SSF52467">
    <property type="entry name" value="DHS-like NAD/FAD-binding domain"/>
    <property type="match status" value="1"/>
</dbReference>
<dbReference type="Gene3D" id="3.40.50.1220">
    <property type="entry name" value="TPP-binding domain"/>
    <property type="match status" value="1"/>
</dbReference>
<feature type="domain" description="Thiamine pyrophosphate enzyme N-terminal TPP-binding" evidence="6">
    <location>
        <begin position="4"/>
        <end position="118"/>
    </location>
</feature>
<dbReference type="STRING" id="641526.ADIWIN_2521"/>
<dbReference type="InterPro" id="IPR012000">
    <property type="entry name" value="Thiamin_PyroP_enz_cen_dom"/>
</dbReference>
<name>S7VQT2_9FLAO</name>
<dbReference type="InterPro" id="IPR029061">
    <property type="entry name" value="THDP-binding"/>
</dbReference>
<evidence type="ECO:0000313" key="8">
    <source>
        <dbReference type="Proteomes" id="UP000014962"/>
    </source>
</evidence>
<accession>S7VQT2</accession>
<proteinExistence type="inferred from homology"/>
<dbReference type="PANTHER" id="PTHR42981:SF2">
    <property type="entry name" value="PYRUVATE DEHYDROGENASE [UBIQUINONE]"/>
    <property type="match status" value="1"/>
</dbReference>
<dbReference type="GO" id="GO:0052737">
    <property type="term" value="F:pyruvate dehydrogenase (quinone) activity"/>
    <property type="evidence" value="ECO:0007669"/>
    <property type="project" value="UniProtKB-EC"/>
</dbReference>
<dbReference type="InterPro" id="IPR012001">
    <property type="entry name" value="Thiamin_PyroP_enz_TPP-bd_dom"/>
</dbReference>
<keyword evidence="8" id="KW-1185">Reference proteome</keyword>
<evidence type="ECO:0000259" key="6">
    <source>
        <dbReference type="Pfam" id="PF02776"/>
    </source>
</evidence>
<dbReference type="InterPro" id="IPR047210">
    <property type="entry name" value="TPP_PYR_POXB-like"/>
</dbReference>
<dbReference type="EC" id="1.2.5.1" evidence="7"/>
<dbReference type="Gene3D" id="3.40.50.970">
    <property type="match status" value="2"/>
</dbReference>
<feature type="domain" description="Thiamine pyrophosphate enzyme central" evidence="4">
    <location>
        <begin position="191"/>
        <end position="319"/>
    </location>
</feature>
<dbReference type="PANTHER" id="PTHR42981">
    <property type="entry name" value="PYRUVATE DEHYDROGENASE [UBIQUINONE]"/>
    <property type="match status" value="1"/>
</dbReference>
<evidence type="ECO:0000259" key="4">
    <source>
        <dbReference type="Pfam" id="PF00205"/>
    </source>
</evidence>
<evidence type="ECO:0000256" key="3">
    <source>
        <dbReference type="RuleBase" id="RU362132"/>
    </source>
</evidence>
<keyword evidence="2 3" id="KW-0786">Thiamine pyrophosphate</keyword>
<keyword evidence="7" id="KW-0560">Oxidoreductase</keyword>
<dbReference type="SUPFAM" id="SSF52518">
    <property type="entry name" value="Thiamin diphosphate-binding fold (THDP-binding)"/>
    <property type="match status" value="2"/>
</dbReference>
<dbReference type="InterPro" id="IPR029035">
    <property type="entry name" value="DHS-like_NAD/FAD-binding_dom"/>
</dbReference>
<dbReference type="GO" id="GO:0019752">
    <property type="term" value="P:carboxylic acid metabolic process"/>
    <property type="evidence" value="ECO:0007669"/>
    <property type="project" value="UniProtKB-ARBA"/>
</dbReference>